<dbReference type="InterPro" id="IPR013103">
    <property type="entry name" value="RVT_2"/>
</dbReference>
<comment type="caution">
    <text evidence="2">The sequence shown here is derived from an EMBL/GenBank/DDBJ whole genome shotgun (WGS) entry which is preliminary data.</text>
</comment>
<dbReference type="Proteomes" id="UP000233551">
    <property type="component" value="Unassembled WGS sequence"/>
</dbReference>
<evidence type="ECO:0000313" key="2">
    <source>
        <dbReference type="EMBL" id="PKI48285.1"/>
    </source>
</evidence>
<organism evidence="2 3">
    <name type="scientific">Punica granatum</name>
    <name type="common">Pomegranate</name>
    <dbReference type="NCBI Taxonomy" id="22663"/>
    <lineage>
        <taxon>Eukaryota</taxon>
        <taxon>Viridiplantae</taxon>
        <taxon>Streptophyta</taxon>
        <taxon>Embryophyta</taxon>
        <taxon>Tracheophyta</taxon>
        <taxon>Spermatophyta</taxon>
        <taxon>Magnoliopsida</taxon>
        <taxon>eudicotyledons</taxon>
        <taxon>Gunneridae</taxon>
        <taxon>Pentapetalae</taxon>
        <taxon>rosids</taxon>
        <taxon>malvids</taxon>
        <taxon>Myrtales</taxon>
        <taxon>Lythraceae</taxon>
        <taxon>Punica</taxon>
    </lineage>
</organism>
<evidence type="ECO:0000259" key="1">
    <source>
        <dbReference type="Pfam" id="PF07727"/>
    </source>
</evidence>
<dbReference type="STRING" id="22663.A0A2I0IWD5"/>
<gene>
    <name evidence="2" type="ORF">CRG98_031315</name>
</gene>
<name>A0A2I0IWD5_PUNGR</name>
<evidence type="ECO:0000313" key="3">
    <source>
        <dbReference type="Proteomes" id="UP000233551"/>
    </source>
</evidence>
<keyword evidence="3" id="KW-1185">Reference proteome</keyword>
<proteinExistence type="predicted"/>
<dbReference type="AlphaFoldDB" id="A0A2I0IWD5"/>
<feature type="domain" description="Reverse transcriptase Ty1/copia-type" evidence="1">
    <location>
        <begin position="11"/>
        <end position="115"/>
    </location>
</feature>
<reference evidence="2 3" key="1">
    <citation type="submission" date="2017-11" db="EMBL/GenBank/DDBJ databases">
        <title>De-novo sequencing of pomegranate (Punica granatum L.) genome.</title>
        <authorList>
            <person name="Akparov Z."/>
            <person name="Amiraslanov A."/>
            <person name="Hajiyeva S."/>
            <person name="Abbasov M."/>
            <person name="Kaur K."/>
            <person name="Hamwieh A."/>
            <person name="Solovyev V."/>
            <person name="Salamov A."/>
            <person name="Braich B."/>
            <person name="Kosarev P."/>
            <person name="Mahmoud A."/>
            <person name="Hajiyev E."/>
            <person name="Babayeva S."/>
            <person name="Izzatullayeva V."/>
            <person name="Mammadov A."/>
            <person name="Mammadov A."/>
            <person name="Sharifova S."/>
            <person name="Ojaghi J."/>
            <person name="Eynullazada K."/>
            <person name="Bayramov B."/>
            <person name="Abdulazimova A."/>
            <person name="Shahmuradov I."/>
        </authorList>
    </citation>
    <scope>NUCLEOTIDE SEQUENCE [LARGE SCALE GENOMIC DNA]</scope>
    <source>
        <strain evidence="3">cv. AG2017</strain>
        <tissue evidence="2">Leaf</tissue>
    </source>
</reference>
<sequence>MADKIHALEENSTWTIQSLPPKKKLIGCKWVFKIKQRADGIVELYKARLVAKGFTQVEGVDFHETFAPLAKLVTVHYLLTIAIAKQWEMHQLDVNNVFLHGDLDEEVYRSLPPDFCSAHPN</sequence>
<accession>A0A2I0IWD5</accession>
<protein>
    <recommendedName>
        <fullName evidence="1">Reverse transcriptase Ty1/copia-type domain-containing protein</fullName>
    </recommendedName>
</protein>
<dbReference type="EMBL" id="PGOL01002415">
    <property type="protein sequence ID" value="PKI48285.1"/>
    <property type="molecule type" value="Genomic_DNA"/>
</dbReference>
<dbReference type="Pfam" id="PF07727">
    <property type="entry name" value="RVT_2"/>
    <property type="match status" value="1"/>
</dbReference>